<accession>Q752G5</accession>
<keyword evidence="3" id="KW-1185">Reference proteome</keyword>
<reference evidence="3" key="2">
    <citation type="journal article" date="2013" name="G3 (Bethesda)">
        <title>Genomes of Ashbya fungi isolated from insects reveal four mating-type loci, numerous translocations, lack of transposons, and distinct gene duplications.</title>
        <authorList>
            <person name="Dietrich F.S."/>
            <person name="Voegeli S."/>
            <person name="Kuo S."/>
            <person name="Philippsen P."/>
        </authorList>
    </citation>
    <scope>GENOME REANNOTATION</scope>
    <source>
        <strain evidence="3">ATCC 10895 / CBS 109.51 / FGSC 9923 / NRRL Y-1056</strain>
    </source>
</reference>
<proteinExistence type="predicted"/>
<dbReference type="FunCoup" id="Q752G5">
    <property type="interactions" value="39"/>
</dbReference>
<dbReference type="KEGG" id="ago:AGOS_AFR611C"/>
<sequence length="127" mass="14121">MDNLGQDPAVALAEAFKRKGYLDKLKLSILTEPAHPGTPCSESLEHLIKGRVQKLIRDMVAKDESLLFKNRGSTSAVLEAQLFKSGYNVLNDGDLCVDKLIDEKLHDPTLTAQITELLKQMKETKND</sequence>
<dbReference type="STRING" id="284811.Q752G5"/>
<reference evidence="2 3" key="1">
    <citation type="journal article" date="2004" name="Science">
        <title>The Ashbya gossypii genome as a tool for mapping the ancient Saccharomyces cerevisiae genome.</title>
        <authorList>
            <person name="Dietrich F.S."/>
            <person name="Voegeli S."/>
            <person name="Brachat S."/>
            <person name="Lerch A."/>
            <person name="Gates K."/>
            <person name="Steiner S."/>
            <person name="Mohr C."/>
            <person name="Pohlmann R."/>
            <person name="Luedi P."/>
            <person name="Choi S."/>
            <person name="Wing R.A."/>
            <person name="Flavier A."/>
            <person name="Gaffney T.D."/>
            <person name="Philippsen P."/>
        </authorList>
    </citation>
    <scope>NUCLEOTIDE SEQUENCE [LARGE SCALE GENOMIC DNA]</scope>
    <source>
        <strain evidence="3">ATCC 10895 / CBS 109.51 / FGSC 9923 / NRRL Y-1056</strain>
    </source>
</reference>
<feature type="domain" description="BOD1/SHG1" evidence="1">
    <location>
        <begin position="12"/>
        <end position="116"/>
    </location>
</feature>
<organism evidence="2 3">
    <name type="scientific">Eremothecium gossypii (strain ATCC 10895 / CBS 109.51 / FGSC 9923 / NRRL Y-1056)</name>
    <name type="common">Yeast</name>
    <name type="synonym">Ashbya gossypii</name>
    <dbReference type="NCBI Taxonomy" id="284811"/>
    <lineage>
        <taxon>Eukaryota</taxon>
        <taxon>Fungi</taxon>
        <taxon>Dikarya</taxon>
        <taxon>Ascomycota</taxon>
        <taxon>Saccharomycotina</taxon>
        <taxon>Saccharomycetes</taxon>
        <taxon>Saccharomycetales</taxon>
        <taxon>Saccharomycetaceae</taxon>
        <taxon>Eremothecium</taxon>
    </lineage>
</organism>
<evidence type="ECO:0000259" key="1">
    <source>
        <dbReference type="Pfam" id="PF05205"/>
    </source>
</evidence>
<dbReference type="InterPro" id="IPR055264">
    <property type="entry name" value="BOD1/SHG1_dom"/>
</dbReference>
<dbReference type="OMA" id="WNKDEST"/>
<evidence type="ECO:0000313" key="3">
    <source>
        <dbReference type="Proteomes" id="UP000000591"/>
    </source>
</evidence>
<gene>
    <name evidence="2" type="ORF">AGOS_AFR611C</name>
</gene>
<dbReference type="OrthoDB" id="5579731at2759"/>
<name>Q752G5_EREGS</name>
<evidence type="ECO:0000313" key="2">
    <source>
        <dbReference type="EMBL" id="AAS53982.1"/>
    </source>
</evidence>
<protein>
    <submittedName>
        <fullName evidence="2">AFR611Cp</fullName>
    </submittedName>
</protein>
<dbReference type="Pfam" id="PF05205">
    <property type="entry name" value="COMPASS-Shg1"/>
    <property type="match status" value="1"/>
</dbReference>
<dbReference type="GeneID" id="4622443"/>
<dbReference type="RefSeq" id="NP_986158.1">
    <property type="nucleotide sequence ID" value="NM_212294.1"/>
</dbReference>
<dbReference type="EMBL" id="AE016819">
    <property type="protein sequence ID" value="AAS53982.1"/>
    <property type="molecule type" value="Genomic_DNA"/>
</dbReference>
<dbReference type="AlphaFoldDB" id="Q752G5"/>
<dbReference type="Proteomes" id="UP000000591">
    <property type="component" value="Chromosome VI"/>
</dbReference>
<dbReference type="InParanoid" id="Q752G5"/>
<dbReference type="HOGENOM" id="CLU_139264_0_0_1"/>
<dbReference type="eggNOG" id="ENOG502S9A4">
    <property type="taxonomic scope" value="Eukaryota"/>
</dbReference>